<accession>A0A2A9HGR1</accession>
<dbReference type="Proteomes" id="UP000223071">
    <property type="component" value="Unassembled WGS sequence"/>
</dbReference>
<gene>
    <name evidence="2" type="ORF">A9A59_1408</name>
</gene>
<dbReference type="Gene3D" id="3.90.190.10">
    <property type="entry name" value="Protein tyrosine phosphatase superfamily"/>
    <property type="match status" value="1"/>
</dbReference>
<comment type="caution">
    <text evidence="2">The sequence shown here is derived from an EMBL/GenBank/DDBJ whole genome shotgun (WGS) entry which is preliminary data.</text>
</comment>
<dbReference type="PROSITE" id="PS50056">
    <property type="entry name" value="TYR_PHOSPHATASE_2"/>
    <property type="match status" value="1"/>
</dbReference>
<evidence type="ECO:0000313" key="3">
    <source>
        <dbReference type="Proteomes" id="UP000223071"/>
    </source>
</evidence>
<reference evidence="2 3" key="1">
    <citation type="submission" date="2017-09" db="EMBL/GenBank/DDBJ databases">
        <title>Sequencing the genomes of two abundant thermophiles in Great Basin hot springs: Thermocrinis jamiesonii and novel Chloroflexi Thermoflexus hugenholtzii.</title>
        <authorList>
            <person name="Hedlund B."/>
        </authorList>
    </citation>
    <scope>NUCLEOTIDE SEQUENCE [LARGE SCALE GENOMIC DNA]</scope>
    <source>
        <strain evidence="2 3">G233</strain>
    </source>
</reference>
<dbReference type="AlphaFoldDB" id="A0A2A9HGR1"/>
<dbReference type="InterPro" id="IPR000387">
    <property type="entry name" value="Tyr_Pase_dom"/>
</dbReference>
<evidence type="ECO:0000259" key="1">
    <source>
        <dbReference type="PROSITE" id="PS50056"/>
    </source>
</evidence>
<keyword evidence="3" id="KW-1185">Reference proteome</keyword>
<dbReference type="RefSeq" id="WP_098503599.1">
    <property type="nucleotide sequence ID" value="NZ_PDJQ01000001.1"/>
</dbReference>
<name>A0A2A9HGR1_TEPT2</name>
<organism evidence="2 3">
    <name type="scientific">Tepidiforma thermophila (strain KCTC 52669 / CGMCC 1.13589 / G233)</name>
    <dbReference type="NCBI Taxonomy" id="2761530"/>
    <lineage>
        <taxon>Bacteria</taxon>
        <taxon>Bacillati</taxon>
        <taxon>Chloroflexota</taxon>
        <taxon>Tepidiformia</taxon>
        <taxon>Tepidiformales</taxon>
        <taxon>Tepidiformaceae</taxon>
        <taxon>Tepidiforma</taxon>
    </lineage>
</organism>
<dbReference type="SUPFAM" id="SSF52799">
    <property type="entry name" value="(Phosphotyrosine protein) phosphatases II"/>
    <property type="match status" value="1"/>
</dbReference>
<dbReference type="EMBL" id="PDJQ01000001">
    <property type="protein sequence ID" value="PFG74195.1"/>
    <property type="molecule type" value="Genomic_DNA"/>
</dbReference>
<dbReference type="InterPro" id="IPR029021">
    <property type="entry name" value="Prot-tyrosine_phosphatase-like"/>
</dbReference>
<sequence>MLEDSSLEHLPPVLRPRASLVLPGGAIPYIHTSIWMGGAHTLQGETIHPAAISASWLVDCAGEMPGTYRAAAAAHLSCVFADLEARFLPSRHILPVVDRLTEAVIDPGAAPPAVYIMCSHGMNRSGLVTGLLLRRLGFAADEAIARIRAARRGALSNDSFVDLIRRA</sequence>
<evidence type="ECO:0000313" key="2">
    <source>
        <dbReference type="EMBL" id="PFG74195.1"/>
    </source>
</evidence>
<feature type="domain" description="Tyrosine specific protein phosphatases" evidence="1">
    <location>
        <begin position="91"/>
        <end position="159"/>
    </location>
</feature>
<protein>
    <submittedName>
        <fullName evidence="2">Dual specificity protein phosphatase-like protein</fullName>
    </submittedName>
</protein>
<proteinExistence type="predicted"/>